<dbReference type="Pfam" id="PF02635">
    <property type="entry name" value="DsrE"/>
    <property type="match status" value="1"/>
</dbReference>
<keyword evidence="1" id="KW-0732">Signal</keyword>
<dbReference type="Gene3D" id="3.40.1260.10">
    <property type="entry name" value="DsrEFH-like"/>
    <property type="match status" value="1"/>
</dbReference>
<dbReference type="InterPro" id="IPR003787">
    <property type="entry name" value="Sulphur_relay_DsrE/F-like"/>
</dbReference>
<dbReference type="InterPro" id="IPR027396">
    <property type="entry name" value="DsrEFH-like"/>
</dbReference>
<evidence type="ECO:0000313" key="3">
    <source>
        <dbReference type="Proteomes" id="UP001203945"/>
    </source>
</evidence>
<proteinExistence type="predicted"/>
<dbReference type="Proteomes" id="UP001203945">
    <property type="component" value="Unassembled WGS sequence"/>
</dbReference>
<evidence type="ECO:0000313" key="2">
    <source>
        <dbReference type="EMBL" id="MCQ0971151.1"/>
    </source>
</evidence>
<dbReference type="RefSeq" id="WP_255330163.1">
    <property type="nucleotide sequence ID" value="NZ_JAKZEU010000004.1"/>
</dbReference>
<dbReference type="PANTHER" id="PTHR37691">
    <property type="entry name" value="BLR3518 PROTEIN"/>
    <property type="match status" value="1"/>
</dbReference>
<dbReference type="SUPFAM" id="SSF75169">
    <property type="entry name" value="DsrEFH-like"/>
    <property type="match status" value="1"/>
</dbReference>
<keyword evidence="3" id="KW-1185">Reference proteome</keyword>
<evidence type="ECO:0000256" key="1">
    <source>
        <dbReference type="SAM" id="SignalP"/>
    </source>
</evidence>
<feature type="chain" id="PRO_5047214876" evidence="1">
    <location>
        <begin position="20"/>
        <end position="157"/>
    </location>
</feature>
<name>A0ABT1MUK3_9RHOB</name>
<protein>
    <submittedName>
        <fullName evidence="2">DsrE family protein</fullName>
    </submittedName>
</protein>
<comment type="caution">
    <text evidence="2">The sequence shown here is derived from an EMBL/GenBank/DDBJ whole genome shotgun (WGS) entry which is preliminary data.</text>
</comment>
<gene>
    <name evidence="2" type="ORF">MLD63_12025</name>
</gene>
<feature type="signal peptide" evidence="1">
    <location>
        <begin position="1"/>
        <end position="19"/>
    </location>
</feature>
<organism evidence="2 3">
    <name type="scientific">Paracoccus albicereus</name>
    <dbReference type="NCBI Taxonomy" id="2922394"/>
    <lineage>
        <taxon>Bacteria</taxon>
        <taxon>Pseudomonadati</taxon>
        <taxon>Pseudomonadota</taxon>
        <taxon>Alphaproteobacteria</taxon>
        <taxon>Rhodobacterales</taxon>
        <taxon>Paracoccaceae</taxon>
        <taxon>Paracoccus</taxon>
    </lineage>
</organism>
<reference evidence="2 3" key="1">
    <citation type="submission" date="2022-03" db="EMBL/GenBank/DDBJ databases">
        <authorList>
            <person name="He Y."/>
        </authorList>
    </citation>
    <scope>NUCLEOTIDE SEQUENCE [LARGE SCALE GENOMIC DNA]</scope>
    <source>
        <strain evidence="2 3">TK19116</strain>
    </source>
</reference>
<dbReference type="EMBL" id="JAKZEU010000004">
    <property type="protein sequence ID" value="MCQ0971151.1"/>
    <property type="molecule type" value="Genomic_DNA"/>
</dbReference>
<sequence length="157" mass="16563">MTRLLSSIALAIATALALAAPLKAQDASEAAEAYAPQKVVYHLNEAGGDDGAGYKPALNNIQNHINAVGADNLDLRVVMHGDGVGLLQAAKDNQQLQGLISGLKTEGVRFLVCNNTLVGREIDAEADLFDVWPEDIVPSGVAELAKLQTEGFVYIKP</sequence>
<dbReference type="PANTHER" id="PTHR37691:SF1">
    <property type="entry name" value="BLR3518 PROTEIN"/>
    <property type="match status" value="1"/>
</dbReference>
<accession>A0ABT1MUK3</accession>